<dbReference type="GO" id="GO:0022857">
    <property type="term" value="F:transmembrane transporter activity"/>
    <property type="evidence" value="ECO:0007669"/>
    <property type="project" value="InterPro"/>
</dbReference>
<dbReference type="OrthoDB" id="9814657at2"/>
<name>A0A1C4FYY4_9BACT</name>
<evidence type="ECO:0000313" key="6">
    <source>
        <dbReference type="Proteomes" id="UP000242818"/>
    </source>
</evidence>
<dbReference type="PANTHER" id="PTHR30097">
    <property type="entry name" value="CATION EFFLUX SYSTEM PROTEIN CUSB"/>
    <property type="match status" value="1"/>
</dbReference>
<dbReference type="GO" id="GO:0016020">
    <property type="term" value="C:membrane"/>
    <property type="evidence" value="ECO:0007669"/>
    <property type="project" value="InterPro"/>
</dbReference>
<keyword evidence="3" id="KW-0175">Coiled coil</keyword>
<protein>
    <submittedName>
        <fullName evidence="5">Membrane fusion protein, cobalt-zinc-cadmium efflux system</fullName>
    </submittedName>
</protein>
<keyword evidence="6" id="KW-1185">Reference proteome</keyword>
<dbReference type="AlphaFoldDB" id="A0A1C4FYY4"/>
<dbReference type="Gene3D" id="1.10.287.470">
    <property type="entry name" value="Helix hairpin bin"/>
    <property type="match status" value="1"/>
</dbReference>
<dbReference type="GO" id="GO:0030313">
    <property type="term" value="C:cell envelope"/>
    <property type="evidence" value="ECO:0007669"/>
    <property type="project" value="TreeGrafter"/>
</dbReference>
<keyword evidence="4" id="KW-0732">Signal</keyword>
<dbReference type="PANTHER" id="PTHR30097:SF4">
    <property type="entry name" value="SLR6042 PROTEIN"/>
    <property type="match status" value="1"/>
</dbReference>
<feature type="chain" id="PRO_5008692193" evidence="4">
    <location>
        <begin position="18"/>
        <end position="393"/>
    </location>
</feature>
<dbReference type="SUPFAM" id="SSF111369">
    <property type="entry name" value="HlyD-like secretion proteins"/>
    <property type="match status" value="1"/>
</dbReference>
<evidence type="ECO:0000256" key="2">
    <source>
        <dbReference type="ARBA" id="ARBA00022448"/>
    </source>
</evidence>
<dbReference type="Gene3D" id="2.40.30.170">
    <property type="match status" value="1"/>
</dbReference>
<dbReference type="STRING" id="1335309.GA0116948_11832"/>
<keyword evidence="2" id="KW-0813">Transport</keyword>
<dbReference type="InterPro" id="IPR006143">
    <property type="entry name" value="RND_pump_MFP"/>
</dbReference>
<evidence type="ECO:0000256" key="3">
    <source>
        <dbReference type="SAM" id="Coils"/>
    </source>
</evidence>
<feature type="coiled-coil region" evidence="3">
    <location>
        <begin position="137"/>
        <end position="174"/>
    </location>
</feature>
<dbReference type="GO" id="GO:0060003">
    <property type="term" value="P:copper ion export"/>
    <property type="evidence" value="ECO:0007669"/>
    <property type="project" value="TreeGrafter"/>
</dbReference>
<dbReference type="PROSITE" id="PS51257">
    <property type="entry name" value="PROKAR_LIPOPROTEIN"/>
    <property type="match status" value="1"/>
</dbReference>
<proteinExistence type="inferred from homology"/>
<evidence type="ECO:0000313" key="5">
    <source>
        <dbReference type="EMBL" id="SCC60805.1"/>
    </source>
</evidence>
<evidence type="ECO:0000256" key="1">
    <source>
        <dbReference type="ARBA" id="ARBA00009477"/>
    </source>
</evidence>
<sequence length="393" mass="42698">MFKPLYLFMLSASILLAACGTGNKQPEESKTQEPAHDPDLVTLNAAQYQAAGIALGNVQYTNLTDYIKASGAIEVPPQQIVSITSPYGGHITSMSVLEGKHIGTGEVVAVLENPEFVQLQQDYMESSSQLLFLRQDLERQQELVQEEIAARKSLQKAQSDYNSMAARVEGLKAKLRIIHLDPERVSRGNFVTQASIYSPQTGYITKVYANIGKFVGTNEVVADLANTDNMLVRIRVFEKDVPKLSLHQTVRFQVAGDSVERRAVITIVGKDIHEDRTVDVQAQIAGAAGKLLPGMFVNAIIELGAKATPALRQDAIVQSGGKNYIFVAQPAANGAQGTTTTYTFRRMEVTTGVTENGFTAIGLPESVDTSGKIVTKGAYDLLSKMKNVSEEDE</sequence>
<accession>A0A1C4FYY4</accession>
<comment type="similarity">
    <text evidence="1">Belongs to the membrane fusion protein (MFP) (TC 8.A.1) family.</text>
</comment>
<dbReference type="Proteomes" id="UP000242818">
    <property type="component" value="Unassembled WGS sequence"/>
</dbReference>
<dbReference type="NCBIfam" id="TIGR01730">
    <property type="entry name" value="RND_mfp"/>
    <property type="match status" value="1"/>
</dbReference>
<feature type="signal peptide" evidence="4">
    <location>
        <begin position="1"/>
        <end position="17"/>
    </location>
</feature>
<gene>
    <name evidence="5" type="ORF">GA0116948_11832</name>
</gene>
<dbReference type="EMBL" id="FMAR01000018">
    <property type="protein sequence ID" value="SCC60805.1"/>
    <property type="molecule type" value="Genomic_DNA"/>
</dbReference>
<dbReference type="InterPro" id="IPR051909">
    <property type="entry name" value="MFP_Cation_Efflux"/>
</dbReference>
<organism evidence="5 6">
    <name type="scientific">Chitinophaga costaii</name>
    <dbReference type="NCBI Taxonomy" id="1335309"/>
    <lineage>
        <taxon>Bacteria</taxon>
        <taxon>Pseudomonadati</taxon>
        <taxon>Bacteroidota</taxon>
        <taxon>Chitinophagia</taxon>
        <taxon>Chitinophagales</taxon>
        <taxon>Chitinophagaceae</taxon>
        <taxon>Chitinophaga</taxon>
    </lineage>
</organism>
<evidence type="ECO:0000256" key="4">
    <source>
        <dbReference type="SAM" id="SignalP"/>
    </source>
</evidence>
<reference evidence="5 6" key="1">
    <citation type="submission" date="2016-08" db="EMBL/GenBank/DDBJ databases">
        <authorList>
            <person name="Seilhamer J.J."/>
        </authorList>
    </citation>
    <scope>NUCLEOTIDE SEQUENCE [LARGE SCALE GENOMIC DNA]</scope>
    <source>
        <strain evidence="5 6">A37T2</strain>
    </source>
</reference>
<dbReference type="GO" id="GO:0015679">
    <property type="term" value="P:plasma membrane copper ion transport"/>
    <property type="evidence" value="ECO:0007669"/>
    <property type="project" value="TreeGrafter"/>
</dbReference>